<dbReference type="Pfam" id="PF13490">
    <property type="entry name" value="zf-HC2"/>
    <property type="match status" value="1"/>
</dbReference>
<comment type="caution">
    <text evidence="7">The sequence shown here is derived from an EMBL/GenBank/DDBJ whole genome shotgun (WGS) entry which is preliminary data.</text>
</comment>
<evidence type="ECO:0000256" key="1">
    <source>
        <dbReference type="ARBA" id="ARBA00023015"/>
    </source>
</evidence>
<dbReference type="GO" id="GO:0016987">
    <property type="term" value="F:sigma factor activity"/>
    <property type="evidence" value="ECO:0007669"/>
    <property type="project" value="UniProtKB-KW"/>
</dbReference>
<keyword evidence="1" id="KW-0805">Transcription regulation</keyword>
<organism evidence="7 8">
    <name type="scientific">Plesiocystis pacifica SIR-1</name>
    <dbReference type="NCBI Taxonomy" id="391625"/>
    <lineage>
        <taxon>Bacteria</taxon>
        <taxon>Pseudomonadati</taxon>
        <taxon>Myxococcota</taxon>
        <taxon>Polyangia</taxon>
        <taxon>Nannocystales</taxon>
        <taxon>Nannocystaceae</taxon>
        <taxon>Plesiocystis</taxon>
    </lineage>
</organism>
<reference evidence="7 8" key="1">
    <citation type="submission" date="2007-06" db="EMBL/GenBank/DDBJ databases">
        <authorList>
            <person name="Shimkets L."/>
            <person name="Ferriera S."/>
            <person name="Johnson J."/>
            <person name="Kravitz S."/>
            <person name="Beeson K."/>
            <person name="Sutton G."/>
            <person name="Rogers Y.-H."/>
            <person name="Friedman R."/>
            <person name="Frazier M."/>
            <person name="Venter J.C."/>
        </authorList>
    </citation>
    <scope>NUCLEOTIDE SEQUENCE [LARGE SCALE GENOMIC DNA]</scope>
    <source>
        <strain evidence="7 8">SIR-1</strain>
    </source>
</reference>
<evidence type="ECO:0000313" key="8">
    <source>
        <dbReference type="Proteomes" id="UP000005801"/>
    </source>
</evidence>
<dbReference type="InterPro" id="IPR039425">
    <property type="entry name" value="RNA_pol_sigma-70-like"/>
</dbReference>
<sequence length="184" mass="20129">CIKKLRTSKFAPTRREPVERLAELASGDDPQAAAADREAWGLVSQVLETMELEQREVLLLRDIEQLSAAEVSAVVGVSVGAVKSRLHRARKTLRDRLQPLVAEPTPECPDIALAFSQHAEGELGARACAIMQSHVDSCPRCSAICDGLKADLRTCQEAPGERVPMALQARIREQLREVIAARQS</sequence>
<evidence type="ECO:0000259" key="6">
    <source>
        <dbReference type="Pfam" id="PF13490"/>
    </source>
</evidence>
<dbReference type="SUPFAM" id="SSF88659">
    <property type="entry name" value="Sigma3 and sigma4 domains of RNA polymerase sigma factors"/>
    <property type="match status" value="1"/>
</dbReference>
<evidence type="ECO:0000256" key="3">
    <source>
        <dbReference type="ARBA" id="ARBA00023125"/>
    </source>
</evidence>
<dbReference type="Proteomes" id="UP000005801">
    <property type="component" value="Unassembled WGS sequence"/>
</dbReference>
<keyword evidence="4" id="KW-0804">Transcription</keyword>
<keyword evidence="8" id="KW-1185">Reference proteome</keyword>
<dbReference type="InterPro" id="IPR013324">
    <property type="entry name" value="RNA_pol_sigma_r3/r4-like"/>
</dbReference>
<dbReference type="EMBL" id="ABCS01000068">
    <property type="protein sequence ID" value="EDM76311.1"/>
    <property type="molecule type" value="Genomic_DNA"/>
</dbReference>
<keyword evidence="2" id="KW-0731">Sigma factor</keyword>
<protein>
    <submittedName>
        <fullName evidence="7">Sigma-24 (FecI-like) protein</fullName>
    </submittedName>
</protein>
<dbReference type="AlphaFoldDB" id="A6GCY7"/>
<proteinExistence type="predicted"/>
<evidence type="ECO:0000259" key="5">
    <source>
        <dbReference type="Pfam" id="PF08281"/>
    </source>
</evidence>
<evidence type="ECO:0000313" key="7">
    <source>
        <dbReference type="EMBL" id="EDM76311.1"/>
    </source>
</evidence>
<keyword evidence="3" id="KW-0238">DNA-binding</keyword>
<feature type="domain" description="Putative zinc-finger" evidence="6">
    <location>
        <begin position="108"/>
        <end position="141"/>
    </location>
</feature>
<feature type="non-terminal residue" evidence="7">
    <location>
        <position position="1"/>
    </location>
</feature>
<gene>
    <name evidence="7" type="ORF">PPSIR1_07962</name>
</gene>
<evidence type="ECO:0000256" key="2">
    <source>
        <dbReference type="ARBA" id="ARBA00023082"/>
    </source>
</evidence>
<name>A6GCY7_9BACT</name>
<dbReference type="InterPro" id="IPR036388">
    <property type="entry name" value="WH-like_DNA-bd_sf"/>
</dbReference>
<accession>A6GCY7</accession>
<dbReference type="PANTHER" id="PTHR43133">
    <property type="entry name" value="RNA POLYMERASE ECF-TYPE SIGMA FACTO"/>
    <property type="match status" value="1"/>
</dbReference>
<dbReference type="PANTHER" id="PTHR43133:SF8">
    <property type="entry name" value="RNA POLYMERASE SIGMA FACTOR HI_1459-RELATED"/>
    <property type="match status" value="1"/>
</dbReference>
<dbReference type="InterPro" id="IPR013249">
    <property type="entry name" value="RNA_pol_sigma70_r4_t2"/>
</dbReference>
<dbReference type="GO" id="GO:0006352">
    <property type="term" value="P:DNA-templated transcription initiation"/>
    <property type="evidence" value="ECO:0007669"/>
    <property type="project" value="InterPro"/>
</dbReference>
<dbReference type="Gene3D" id="1.10.10.10">
    <property type="entry name" value="Winged helix-like DNA-binding domain superfamily/Winged helix DNA-binding domain"/>
    <property type="match status" value="1"/>
</dbReference>
<dbReference type="GO" id="GO:0003677">
    <property type="term" value="F:DNA binding"/>
    <property type="evidence" value="ECO:0007669"/>
    <property type="project" value="UniProtKB-KW"/>
</dbReference>
<evidence type="ECO:0000256" key="4">
    <source>
        <dbReference type="ARBA" id="ARBA00023163"/>
    </source>
</evidence>
<feature type="domain" description="RNA polymerase sigma factor 70 region 4 type 2" evidence="5">
    <location>
        <begin position="43"/>
        <end position="93"/>
    </location>
</feature>
<dbReference type="Pfam" id="PF08281">
    <property type="entry name" value="Sigma70_r4_2"/>
    <property type="match status" value="1"/>
</dbReference>
<dbReference type="eggNOG" id="COG1595">
    <property type="taxonomic scope" value="Bacteria"/>
</dbReference>
<dbReference type="RefSeq" id="WP_006974578.1">
    <property type="nucleotide sequence ID" value="NZ_ABCS01000068.1"/>
</dbReference>
<dbReference type="InterPro" id="IPR027383">
    <property type="entry name" value="Znf_put"/>
</dbReference>